<keyword evidence="6" id="KW-1185">Reference proteome</keyword>
<protein>
    <submittedName>
        <fullName evidence="5">ABC transporter, ATP-binding protein</fullName>
    </submittedName>
</protein>
<dbReference type="Pfam" id="PF00005">
    <property type="entry name" value="ABC_tran"/>
    <property type="match status" value="1"/>
</dbReference>
<dbReference type="InterPro" id="IPR003439">
    <property type="entry name" value="ABC_transporter-like_ATP-bd"/>
</dbReference>
<accession>B6FZI5</accession>
<dbReference type="HOGENOM" id="CLU_000604_1_2_9"/>
<proteinExistence type="predicted"/>
<dbReference type="EMBL" id="ABWP01000054">
    <property type="protein sequence ID" value="EEA85087.1"/>
    <property type="molecule type" value="Genomic_DNA"/>
</dbReference>
<keyword evidence="3 5" id="KW-0067">ATP-binding</keyword>
<dbReference type="AlphaFoldDB" id="B6FZI5"/>
<evidence type="ECO:0000259" key="4">
    <source>
        <dbReference type="PROSITE" id="PS50893"/>
    </source>
</evidence>
<sequence>MSATLRIQGLSKKFGKQVVLDNINLEIEPGHIYGILGRNGTGKTTICNIITDKLFADNGEVTLDGEKISGNPEQLKRICHVKEADVFSTDTKVKDIFKTYSYFFENYDKETEERLVKRFGINTKKAYGKLSRGQKSAVTVTAALASNAEITIFDEPTTGLDVANRKIFYEELMEKYSEDMGTYIIITHQVGEIERIIEKLIIIGGNKIAIDTDVDNFKSKSNLLSGKEEDLKKLSFYGDSKEFKKFGSTKTIFYYGNISGDDLETIRERDIEVGKAEFEDAFVTITKEVN</sequence>
<name>B6FZI5_PEPHT</name>
<dbReference type="InterPro" id="IPR027417">
    <property type="entry name" value="P-loop_NTPase"/>
</dbReference>
<evidence type="ECO:0000313" key="5">
    <source>
        <dbReference type="EMBL" id="EEA85087.1"/>
    </source>
</evidence>
<keyword evidence="1" id="KW-0813">Transport</keyword>
<dbReference type="PANTHER" id="PTHR42939">
    <property type="entry name" value="ABC TRANSPORTER ATP-BINDING PROTEIN ALBC-RELATED"/>
    <property type="match status" value="1"/>
</dbReference>
<dbReference type="PANTHER" id="PTHR42939:SF1">
    <property type="entry name" value="ABC TRANSPORTER ATP-BINDING PROTEIN ALBC-RELATED"/>
    <property type="match status" value="1"/>
</dbReference>
<dbReference type="CDD" id="cd03230">
    <property type="entry name" value="ABC_DR_subfamily_A"/>
    <property type="match status" value="1"/>
</dbReference>
<dbReference type="eggNOG" id="COG1131">
    <property type="taxonomic scope" value="Bacteria"/>
</dbReference>
<dbReference type="SMART" id="SM00382">
    <property type="entry name" value="AAA"/>
    <property type="match status" value="1"/>
</dbReference>
<feature type="domain" description="ABC transporter" evidence="4">
    <location>
        <begin position="5"/>
        <end position="230"/>
    </location>
</feature>
<evidence type="ECO:0000313" key="6">
    <source>
        <dbReference type="Proteomes" id="UP000003178"/>
    </source>
</evidence>
<evidence type="ECO:0000256" key="1">
    <source>
        <dbReference type="ARBA" id="ARBA00022448"/>
    </source>
</evidence>
<dbReference type="PROSITE" id="PS50893">
    <property type="entry name" value="ABC_TRANSPORTER_2"/>
    <property type="match status" value="1"/>
</dbReference>
<dbReference type="Proteomes" id="UP000003178">
    <property type="component" value="Unassembled WGS sequence"/>
</dbReference>
<dbReference type="STRING" id="500633.CLOHIR_01289"/>
<evidence type="ECO:0000256" key="3">
    <source>
        <dbReference type="ARBA" id="ARBA00022840"/>
    </source>
</evidence>
<comment type="caution">
    <text evidence="5">The sequence shown here is derived from an EMBL/GenBank/DDBJ whole genome shotgun (WGS) entry which is preliminary data.</text>
</comment>
<dbReference type="InterPro" id="IPR051782">
    <property type="entry name" value="ABC_Transporter_VariousFunc"/>
</dbReference>
<dbReference type="RefSeq" id="WP_006440210.1">
    <property type="nucleotide sequence ID" value="NZ_DS995356.1"/>
</dbReference>
<dbReference type="InterPro" id="IPR003593">
    <property type="entry name" value="AAA+_ATPase"/>
</dbReference>
<reference evidence="5 6" key="1">
    <citation type="submission" date="2008-09" db="EMBL/GenBank/DDBJ databases">
        <authorList>
            <person name="Fulton L."/>
            <person name="Clifton S."/>
            <person name="Fulton B."/>
            <person name="Xu J."/>
            <person name="Minx P."/>
            <person name="Pepin K.H."/>
            <person name="Johnson M."/>
            <person name="Thiruvilangam P."/>
            <person name="Bhonagiri V."/>
            <person name="Nash W.E."/>
            <person name="Mardis E.R."/>
            <person name="Wilson R.K."/>
        </authorList>
    </citation>
    <scope>NUCLEOTIDE SEQUENCE [LARGE SCALE GENOMIC DNA]</scope>
    <source>
        <strain evidence="5 6">DSM 13275</strain>
    </source>
</reference>
<gene>
    <name evidence="5" type="ORF">CLOHIR_01289</name>
</gene>
<evidence type="ECO:0000256" key="2">
    <source>
        <dbReference type="ARBA" id="ARBA00022741"/>
    </source>
</evidence>
<dbReference type="OrthoDB" id="9804819at2"/>
<reference evidence="5 6" key="2">
    <citation type="submission" date="2008-10" db="EMBL/GenBank/DDBJ databases">
        <title>Draft genome sequence of Clostridium hiranonis (DSM 13275).</title>
        <authorList>
            <person name="Sudarsanam P."/>
            <person name="Ley R."/>
            <person name="Guruge J."/>
            <person name="Turnbaugh P.J."/>
            <person name="Mahowald M."/>
            <person name="Liep D."/>
            <person name="Gordon J."/>
        </authorList>
    </citation>
    <scope>NUCLEOTIDE SEQUENCE [LARGE SCALE GENOMIC DNA]</scope>
    <source>
        <strain evidence="5 6">DSM 13275</strain>
    </source>
</reference>
<keyword evidence="2" id="KW-0547">Nucleotide-binding</keyword>
<dbReference type="Gene3D" id="3.40.50.300">
    <property type="entry name" value="P-loop containing nucleotide triphosphate hydrolases"/>
    <property type="match status" value="1"/>
</dbReference>
<dbReference type="GO" id="GO:0016887">
    <property type="term" value="F:ATP hydrolysis activity"/>
    <property type="evidence" value="ECO:0007669"/>
    <property type="project" value="InterPro"/>
</dbReference>
<dbReference type="GO" id="GO:0005524">
    <property type="term" value="F:ATP binding"/>
    <property type="evidence" value="ECO:0007669"/>
    <property type="project" value="UniProtKB-KW"/>
</dbReference>
<organism evidence="5 6">
    <name type="scientific">Peptacetobacter hiranonis (strain DSM 13275 / JCM 10541 / KCTC 15199 / TO-931)</name>
    <name type="common">Clostridium hiranonis</name>
    <dbReference type="NCBI Taxonomy" id="500633"/>
    <lineage>
        <taxon>Bacteria</taxon>
        <taxon>Bacillati</taxon>
        <taxon>Bacillota</taxon>
        <taxon>Clostridia</taxon>
        <taxon>Peptostreptococcales</taxon>
        <taxon>Peptostreptococcaceae</taxon>
        <taxon>Peptacetobacter</taxon>
    </lineage>
</organism>
<dbReference type="SUPFAM" id="SSF52540">
    <property type="entry name" value="P-loop containing nucleoside triphosphate hydrolases"/>
    <property type="match status" value="1"/>
</dbReference>